<gene>
    <name evidence="2" type="ORF">CVS89_00385</name>
</gene>
<evidence type="ECO:0000313" key="2">
    <source>
        <dbReference type="EMBL" id="QPH96773.1"/>
    </source>
</evidence>
<keyword evidence="1" id="KW-0812">Transmembrane</keyword>
<sequence length="121" mass="13981">MEKSQRIAAGCISFVELVLCMIYGKYYIRGWSEANLLSVSFFICVFVYCAMPFFIKGNIASSLIKFDILSTITLFLIYLLGFKFIYDSFEGYIRYIAIFILIIIVIKTSLKIFNKNGQKDE</sequence>
<reference evidence="2 3" key="2">
    <citation type="journal article" date="2020" name="Microb. Genom.">
        <title>Analysis of complete Campylobacter concisus genomes identifies genomospecies features, secretion systems and novel plasmids and their association with severe ulcerative colitis.</title>
        <authorList>
            <person name="Liu F."/>
            <person name="Chen S."/>
            <person name="Luu L.D.W."/>
            <person name="Lee S.A."/>
            <person name="Tay A.C.Y."/>
            <person name="Wu R."/>
            <person name="Riordan S.M."/>
            <person name="Lan R."/>
            <person name="Liu L."/>
            <person name="Zhang L."/>
        </authorList>
    </citation>
    <scope>NUCLEOTIDE SEQUENCE [LARGE SCALE GENOMIC DNA]</scope>
    <source>
        <strain evidence="2 3">H16O-S1</strain>
    </source>
</reference>
<feature type="transmembrane region" description="Helical" evidence="1">
    <location>
        <begin position="7"/>
        <end position="28"/>
    </location>
</feature>
<dbReference type="RefSeq" id="WP_103590207.1">
    <property type="nucleotide sequence ID" value="NZ_CABPTT010000001.1"/>
</dbReference>
<reference evidence="2 3" key="1">
    <citation type="journal article" date="2018" name="Emerg. Microbes Infect.">
        <title>Genomic analysis of oral Campylobacter concisus strains identified a potential bacterial molecular marker associated with active Crohn's disease.</title>
        <authorList>
            <person name="Liu F."/>
            <person name="Ma R."/>
            <person name="Tay C.Y.A."/>
            <person name="Octavia S."/>
            <person name="Lan R."/>
            <person name="Chung H.K.L."/>
            <person name="Riordan S.M."/>
            <person name="Grimm M.C."/>
            <person name="Leong R.W."/>
            <person name="Tanaka M.M."/>
            <person name="Connor S."/>
            <person name="Zhang L."/>
        </authorList>
    </citation>
    <scope>NUCLEOTIDE SEQUENCE [LARGE SCALE GENOMIC DNA]</scope>
    <source>
        <strain evidence="2 3">H16O-S1</strain>
    </source>
</reference>
<organism evidence="2 3">
    <name type="scientific">Campylobacter concisus</name>
    <dbReference type="NCBI Taxonomy" id="199"/>
    <lineage>
        <taxon>Bacteria</taxon>
        <taxon>Pseudomonadati</taxon>
        <taxon>Campylobacterota</taxon>
        <taxon>Epsilonproteobacteria</taxon>
        <taxon>Campylobacterales</taxon>
        <taxon>Campylobacteraceae</taxon>
        <taxon>Campylobacter</taxon>
    </lineage>
</organism>
<dbReference type="EMBL" id="CP049263">
    <property type="protein sequence ID" value="QPH96773.1"/>
    <property type="molecule type" value="Genomic_DNA"/>
</dbReference>
<accession>A0A7S9S5N8</accession>
<feature type="transmembrane region" description="Helical" evidence="1">
    <location>
        <begin position="66"/>
        <end position="86"/>
    </location>
</feature>
<evidence type="ECO:0000313" key="3">
    <source>
        <dbReference type="Proteomes" id="UP000594571"/>
    </source>
</evidence>
<feature type="transmembrane region" description="Helical" evidence="1">
    <location>
        <begin position="34"/>
        <end position="54"/>
    </location>
</feature>
<keyword evidence="1" id="KW-1133">Transmembrane helix</keyword>
<proteinExistence type="predicted"/>
<name>A0A7S9S5N8_9BACT</name>
<feature type="transmembrane region" description="Helical" evidence="1">
    <location>
        <begin position="92"/>
        <end position="110"/>
    </location>
</feature>
<keyword evidence="1" id="KW-0472">Membrane</keyword>
<dbReference type="Proteomes" id="UP000594571">
    <property type="component" value="Chromosome"/>
</dbReference>
<protein>
    <submittedName>
        <fullName evidence="2">Uncharacterized protein</fullName>
    </submittedName>
</protein>
<evidence type="ECO:0000256" key="1">
    <source>
        <dbReference type="SAM" id="Phobius"/>
    </source>
</evidence>
<dbReference type="AlphaFoldDB" id="A0A7S9S5N8"/>